<evidence type="ECO:0000256" key="8">
    <source>
        <dbReference type="ARBA" id="ARBA00042619"/>
    </source>
</evidence>
<reference evidence="12 13" key="1">
    <citation type="submission" date="2024-08" db="EMBL/GenBank/DDBJ databases">
        <title>Two novel Cytobacillus novel species.</title>
        <authorList>
            <person name="Liu G."/>
        </authorList>
    </citation>
    <scope>NUCLEOTIDE SEQUENCE [LARGE SCALE GENOMIC DNA]</scope>
    <source>
        <strain evidence="12 13">FJAT-54145</strain>
    </source>
</reference>
<evidence type="ECO:0000256" key="1">
    <source>
        <dbReference type="ARBA" id="ARBA00001974"/>
    </source>
</evidence>
<dbReference type="PANTHER" id="PTHR43734:SF7">
    <property type="entry name" value="4,4'-DIAPONEUROSPORENE OXYGENASE"/>
    <property type="match status" value="1"/>
</dbReference>
<dbReference type="InterPro" id="IPR014105">
    <property type="entry name" value="Carotenoid/retinoid_OxRdtase"/>
</dbReference>
<evidence type="ECO:0000256" key="5">
    <source>
        <dbReference type="ARBA" id="ARBA00038194"/>
    </source>
</evidence>
<keyword evidence="13" id="KW-1185">Reference proteome</keyword>
<protein>
    <recommendedName>
        <fullName evidence="6">4,4'-diaponeurosporene oxygenase</fullName>
    </recommendedName>
    <alternativeName>
        <fullName evidence="7">4,4'-diaponeurosporene oxidase</fullName>
    </alternativeName>
    <alternativeName>
        <fullName evidence="8">Carotenoid oxidase</fullName>
    </alternativeName>
</protein>
<comment type="catalytic activity">
    <reaction evidence="9">
        <text>all-trans-4,4'-diaponeurosporene + 2 AH2 + 2 O2 = 4,4'-diaponeurosporenal + 2 A + 3 H2O</text>
        <dbReference type="Rhea" id="RHEA:56104"/>
        <dbReference type="ChEBI" id="CHEBI:13193"/>
        <dbReference type="ChEBI" id="CHEBI:15377"/>
        <dbReference type="ChEBI" id="CHEBI:15379"/>
        <dbReference type="ChEBI" id="CHEBI:17499"/>
        <dbReference type="ChEBI" id="CHEBI:62743"/>
        <dbReference type="ChEBI" id="CHEBI:79065"/>
    </reaction>
</comment>
<dbReference type="InterPro" id="IPR036188">
    <property type="entry name" value="FAD/NAD-bd_sf"/>
</dbReference>
<dbReference type="Proteomes" id="UP001601059">
    <property type="component" value="Unassembled WGS sequence"/>
</dbReference>
<dbReference type="RefSeq" id="WP_389360264.1">
    <property type="nucleotide sequence ID" value="NZ_JBIACK010000003.1"/>
</dbReference>
<keyword evidence="2 10" id="KW-0125">Carotenoid biosynthesis</keyword>
<evidence type="ECO:0000259" key="11">
    <source>
        <dbReference type="Pfam" id="PF01593"/>
    </source>
</evidence>
<gene>
    <name evidence="12" type="ORF">ACFYKX_09095</name>
</gene>
<accession>A0ABW6K982</accession>
<evidence type="ECO:0000256" key="4">
    <source>
        <dbReference type="ARBA" id="ARBA00037901"/>
    </source>
</evidence>
<dbReference type="PANTHER" id="PTHR43734">
    <property type="entry name" value="PHYTOENE DESATURASE"/>
    <property type="match status" value="1"/>
</dbReference>
<evidence type="ECO:0000313" key="12">
    <source>
        <dbReference type="EMBL" id="MFE8700769.1"/>
    </source>
</evidence>
<dbReference type="PROSITE" id="PS51257">
    <property type="entry name" value="PROKAR_LIPOPROTEIN"/>
    <property type="match status" value="1"/>
</dbReference>
<organism evidence="12 13">
    <name type="scientific">Cytobacillus spartinae</name>
    <dbReference type="NCBI Taxonomy" id="3299023"/>
    <lineage>
        <taxon>Bacteria</taxon>
        <taxon>Bacillati</taxon>
        <taxon>Bacillota</taxon>
        <taxon>Bacilli</taxon>
        <taxon>Bacillales</taxon>
        <taxon>Bacillaceae</taxon>
        <taxon>Cytobacillus</taxon>
    </lineage>
</organism>
<evidence type="ECO:0000256" key="9">
    <source>
        <dbReference type="ARBA" id="ARBA00048532"/>
    </source>
</evidence>
<sequence>MKKTIIIGGGLGGLSCAINLAVNGYRVTLIEKEAELGGKLTREVHGDYSFDLGPSTITMMSAFDEVFKAAGRKREDYLTVYPINPMTRNIFADGSIVDLSSNIEQMEEQISRYSKEDARQYRSFLQESNRLYTISEQEFLNRLLVRKRDRFNYNLIKGFIGIQPFTSIQNLLEEYFQHPNTLAMFGRYATYVGSSPYQTPAVFSMMAHLEGSLGIYGIKGGTYYIVEAFEKLANEVGVTIKKNEQVKKICVSNKKVTGIETDHGFYEADQVVANGDALAIYRELIEENDRPSMTNKEIDRIEPSLSGFVMLLGVKKQFSLLKHHTVFFPEDYQREFIDLFDQKRAVEDPTIYICYSGYSDSELCSKGKSNLFVLVNAPAQTKHVHWDELKDNYASRIKTKLENKGLINLVDSVEIQKLSTPDNLQKRTGAYKGAIYGMSSNSFRQAFFKVNNKAKDIGGLWFVGGSTHPGGGTPIVTKSGQLVAKAIIDS</sequence>
<evidence type="ECO:0000256" key="6">
    <source>
        <dbReference type="ARBA" id="ARBA00039159"/>
    </source>
</evidence>
<evidence type="ECO:0000256" key="2">
    <source>
        <dbReference type="ARBA" id="ARBA00022746"/>
    </source>
</evidence>
<dbReference type="Pfam" id="PF01593">
    <property type="entry name" value="Amino_oxidase"/>
    <property type="match status" value="1"/>
</dbReference>
<dbReference type="SUPFAM" id="SSF51905">
    <property type="entry name" value="FAD/NAD(P)-binding domain"/>
    <property type="match status" value="1"/>
</dbReference>
<comment type="pathway">
    <text evidence="4">Carotenoid biosynthesis; staphyloxanthin biosynthesis; staphyloxanthin from farnesyl diphosphate: step 3/5.</text>
</comment>
<dbReference type="Gene3D" id="3.50.50.60">
    <property type="entry name" value="FAD/NAD(P)-binding domain"/>
    <property type="match status" value="2"/>
</dbReference>
<feature type="domain" description="Amine oxidase" evidence="11">
    <location>
        <begin position="11"/>
        <end position="488"/>
    </location>
</feature>
<evidence type="ECO:0000313" key="13">
    <source>
        <dbReference type="Proteomes" id="UP001601059"/>
    </source>
</evidence>
<proteinExistence type="inferred from homology"/>
<comment type="caution">
    <text evidence="12">The sequence shown here is derived from an EMBL/GenBank/DDBJ whole genome shotgun (WGS) entry which is preliminary data.</text>
</comment>
<dbReference type="InterPro" id="IPR002937">
    <property type="entry name" value="Amino_oxidase"/>
</dbReference>
<evidence type="ECO:0000256" key="7">
    <source>
        <dbReference type="ARBA" id="ARBA00041900"/>
    </source>
</evidence>
<dbReference type="NCBIfam" id="TIGR02734">
    <property type="entry name" value="crtI_fam"/>
    <property type="match status" value="1"/>
</dbReference>
<dbReference type="EMBL" id="JBIACK010000003">
    <property type="protein sequence ID" value="MFE8700769.1"/>
    <property type="molecule type" value="Genomic_DNA"/>
</dbReference>
<evidence type="ECO:0000256" key="3">
    <source>
        <dbReference type="ARBA" id="ARBA00023002"/>
    </source>
</evidence>
<name>A0ABW6K982_9BACI</name>
<comment type="similarity">
    <text evidence="5">Belongs to the carotenoid/retinoid oxidoreductase family. CrtP subfamily.</text>
</comment>
<evidence type="ECO:0000256" key="10">
    <source>
        <dbReference type="RuleBase" id="RU362075"/>
    </source>
</evidence>
<keyword evidence="3 10" id="KW-0560">Oxidoreductase</keyword>
<comment type="cofactor">
    <cofactor evidence="1">
        <name>FAD</name>
        <dbReference type="ChEBI" id="CHEBI:57692"/>
    </cofactor>
</comment>